<evidence type="ECO:0000256" key="2">
    <source>
        <dbReference type="ARBA" id="ARBA00023043"/>
    </source>
</evidence>
<dbReference type="PROSITE" id="PS50297">
    <property type="entry name" value="ANK_REP_REGION"/>
    <property type="match status" value="1"/>
</dbReference>
<keyword evidence="1" id="KW-0677">Repeat</keyword>
<dbReference type="SMART" id="SM00248">
    <property type="entry name" value="ANK"/>
    <property type="match status" value="3"/>
</dbReference>
<dbReference type="EMBL" id="KB201589">
    <property type="protein sequence ID" value="ESO95890.1"/>
    <property type="molecule type" value="Genomic_DNA"/>
</dbReference>
<dbReference type="Gene3D" id="1.25.40.20">
    <property type="entry name" value="Ankyrin repeat-containing domain"/>
    <property type="match status" value="2"/>
</dbReference>
<dbReference type="STRING" id="225164.V4AMC1"/>
<dbReference type="SUPFAM" id="SSF48403">
    <property type="entry name" value="Ankyrin repeat"/>
    <property type="match status" value="1"/>
</dbReference>
<dbReference type="OMA" id="QKGYVEC"/>
<sequence>MAGLEIHEAAATGDHEALEDFLKTKKFNVNLKDVEYHKKTALHWACARGYSECVRILLDYGAKGTSRTDEGWTPAHSAAEAGRTAALRALHTANIPVNRKDKYGDKPRRIAVIYGHAETVKYLAQ</sequence>
<feature type="repeat" description="ANK" evidence="3">
    <location>
        <begin position="70"/>
        <end position="102"/>
    </location>
</feature>
<dbReference type="RefSeq" id="XP_009053426.1">
    <property type="nucleotide sequence ID" value="XM_009055178.1"/>
</dbReference>
<feature type="repeat" description="ANK" evidence="3">
    <location>
        <begin position="37"/>
        <end position="69"/>
    </location>
</feature>
<gene>
    <name evidence="4" type="ORF">LOTGIDRAFT_144404</name>
</gene>
<dbReference type="PANTHER" id="PTHR24201:SF15">
    <property type="entry name" value="ANKYRIN REPEAT DOMAIN-CONTAINING PROTEIN 66"/>
    <property type="match status" value="1"/>
</dbReference>
<dbReference type="InterPro" id="IPR036770">
    <property type="entry name" value="Ankyrin_rpt-contain_sf"/>
</dbReference>
<evidence type="ECO:0000256" key="1">
    <source>
        <dbReference type="ARBA" id="ARBA00022737"/>
    </source>
</evidence>
<dbReference type="Proteomes" id="UP000030746">
    <property type="component" value="Unassembled WGS sequence"/>
</dbReference>
<dbReference type="CTD" id="20234826"/>
<accession>V4AMC1</accession>
<dbReference type="PANTHER" id="PTHR24201">
    <property type="entry name" value="ANK_REP_REGION DOMAIN-CONTAINING PROTEIN"/>
    <property type="match status" value="1"/>
</dbReference>
<keyword evidence="2 3" id="KW-0040">ANK repeat</keyword>
<evidence type="ECO:0000313" key="5">
    <source>
        <dbReference type="Proteomes" id="UP000030746"/>
    </source>
</evidence>
<dbReference type="InterPro" id="IPR002110">
    <property type="entry name" value="Ankyrin_rpt"/>
</dbReference>
<protein>
    <submittedName>
        <fullName evidence="4">Uncharacterized protein</fullName>
    </submittedName>
</protein>
<organism evidence="4 5">
    <name type="scientific">Lottia gigantea</name>
    <name type="common">Giant owl limpet</name>
    <dbReference type="NCBI Taxonomy" id="225164"/>
    <lineage>
        <taxon>Eukaryota</taxon>
        <taxon>Metazoa</taxon>
        <taxon>Spiralia</taxon>
        <taxon>Lophotrochozoa</taxon>
        <taxon>Mollusca</taxon>
        <taxon>Gastropoda</taxon>
        <taxon>Patellogastropoda</taxon>
        <taxon>Lottioidea</taxon>
        <taxon>Lottiidae</taxon>
        <taxon>Lottia</taxon>
    </lineage>
</organism>
<dbReference type="AlphaFoldDB" id="V4AMC1"/>
<name>V4AMC1_LOTGI</name>
<dbReference type="OrthoDB" id="194358at2759"/>
<evidence type="ECO:0000313" key="4">
    <source>
        <dbReference type="EMBL" id="ESO95890.1"/>
    </source>
</evidence>
<dbReference type="Pfam" id="PF12796">
    <property type="entry name" value="Ank_2"/>
    <property type="match status" value="1"/>
</dbReference>
<dbReference type="HOGENOM" id="CLU_000134_18_9_1"/>
<dbReference type="InterPro" id="IPR050776">
    <property type="entry name" value="Ank_Repeat/CDKN_Inhibitor"/>
</dbReference>
<dbReference type="GeneID" id="20234826"/>
<proteinExistence type="predicted"/>
<keyword evidence="5" id="KW-1185">Reference proteome</keyword>
<evidence type="ECO:0000256" key="3">
    <source>
        <dbReference type="PROSITE-ProRule" id="PRU00023"/>
    </source>
</evidence>
<dbReference type="PROSITE" id="PS50088">
    <property type="entry name" value="ANK_REPEAT"/>
    <property type="match status" value="2"/>
</dbReference>
<reference evidence="4 5" key="1">
    <citation type="journal article" date="2013" name="Nature">
        <title>Insights into bilaterian evolution from three spiralian genomes.</title>
        <authorList>
            <person name="Simakov O."/>
            <person name="Marletaz F."/>
            <person name="Cho S.J."/>
            <person name="Edsinger-Gonzales E."/>
            <person name="Havlak P."/>
            <person name="Hellsten U."/>
            <person name="Kuo D.H."/>
            <person name="Larsson T."/>
            <person name="Lv J."/>
            <person name="Arendt D."/>
            <person name="Savage R."/>
            <person name="Osoegawa K."/>
            <person name="de Jong P."/>
            <person name="Grimwood J."/>
            <person name="Chapman J.A."/>
            <person name="Shapiro H."/>
            <person name="Aerts A."/>
            <person name="Otillar R.P."/>
            <person name="Terry A.Y."/>
            <person name="Boore J.L."/>
            <person name="Grigoriev I.V."/>
            <person name="Lindberg D.R."/>
            <person name="Seaver E.C."/>
            <person name="Weisblat D.A."/>
            <person name="Putnam N.H."/>
            <person name="Rokhsar D.S."/>
        </authorList>
    </citation>
    <scope>NUCLEOTIDE SEQUENCE [LARGE SCALE GENOMIC DNA]</scope>
</reference>
<dbReference type="KEGG" id="lgi:LOTGIDRAFT_144404"/>